<feature type="transmembrane region" description="Helical" evidence="1">
    <location>
        <begin position="17"/>
        <end position="41"/>
    </location>
</feature>
<organism evidence="2 3">
    <name type="scientific">Robertmurraya beringensis</name>
    <dbReference type="NCBI Taxonomy" id="641660"/>
    <lineage>
        <taxon>Bacteria</taxon>
        <taxon>Bacillati</taxon>
        <taxon>Bacillota</taxon>
        <taxon>Bacilli</taxon>
        <taxon>Bacillales</taxon>
        <taxon>Bacillaceae</taxon>
        <taxon>Robertmurraya</taxon>
    </lineage>
</organism>
<evidence type="ECO:0000256" key="1">
    <source>
        <dbReference type="SAM" id="Phobius"/>
    </source>
</evidence>
<gene>
    <name evidence="2" type="ORF">ACFFHF_01915</name>
</gene>
<name>A0ABV6KL90_9BACI</name>
<protein>
    <submittedName>
        <fullName evidence="2">Uncharacterized protein</fullName>
    </submittedName>
</protein>
<keyword evidence="1" id="KW-1133">Transmembrane helix</keyword>
<keyword evidence="3" id="KW-1185">Reference proteome</keyword>
<keyword evidence="1" id="KW-0472">Membrane</keyword>
<evidence type="ECO:0000313" key="3">
    <source>
        <dbReference type="Proteomes" id="UP001589738"/>
    </source>
</evidence>
<dbReference type="Proteomes" id="UP001589738">
    <property type="component" value="Unassembled WGS sequence"/>
</dbReference>
<keyword evidence="1" id="KW-0812">Transmembrane</keyword>
<dbReference type="RefSeq" id="WP_377057497.1">
    <property type="nucleotide sequence ID" value="NZ_JBHLUU010000010.1"/>
</dbReference>
<reference evidence="2 3" key="1">
    <citation type="submission" date="2024-09" db="EMBL/GenBank/DDBJ databases">
        <authorList>
            <person name="Sun Q."/>
            <person name="Mori K."/>
        </authorList>
    </citation>
    <scope>NUCLEOTIDE SEQUENCE [LARGE SCALE GENOMIC DNA]</scope>
    <source>
        <strain evidence="2 3">CGMCC 1.9126</strain>
    </source>
</reference>
<accession>A0ABV6KL90</accession>
<sequence length="66" mass="7895">MEFYSTWVYRYIFNAEWAIWTFVVIIMILNLLAPVFIWMIMNGTPITKLIKKRMKNKEKGTSSKST</sequence>
<comment type="caution">
    <text evidence="2">The sequence shown here is derived from an EMBL/GenBank/DDBJ whole genome shotgun (WGS) entry which is preliminary data.</text>
</comment>
<dbReference type="EMBL" id="JBHLUU010000010">
    <property type="protein sequence ID" value="MFC0474064.1"/>
    <property type="molecule type" value="Genomic_DNA"/>
</dbReference>
<evidence type="ECO:0000313" key="2">
    <source>
        <dbReference type="EMBL" id="MFC0474064.1"/>
    </source>
</evidence>
<proteinExistence type="predicted"/>